<evidence type="ECO:0000259" key="11">
    <source>
        <dbReference type="PROSITE" id="PS50235"/>
    </source>
</evidence>
<comment type="subcellular location">
    <subcellularLocation>
        <location evidence="2">Nucleus</location>
    </subcellularLocation>
</comment>
<dbReference type="PROSITE" id="PS50235">
    <property type="entry name" value="USP_3"/>
    <property type="match status" value="1"/>
</dbReference>
<evidence type="ECO:0000256" key="4">
    <source>
        <dbReference type="ARBA" id="ARBA00012759"/>
    </source>
</evidence>
<dbReference type="PANTHER" id="PTHR24006">
    <property type="entry name" value="UBIQUITIN CARBOXYL-TERMINAL HYDROLASE"/>
    <property type="match status" value="1"/>
</dbReference>
<sequence>MTSPEEEPRDAQHQELAPTPTTDEDRLARRTLLNRCRKALAPIPSEEVFEIPCRPTVVYALRDYSKPDSARELSGRDAARKDVPFLFKAFETGQPRPPQPGSKRAAAPRAFTIHEYLDWTVTTPDPVGLDDLDFGGFRVISLLPRYVPLHPAPGAVDEEAELVAAERRKRFAAAADGKATSVAQRLEAPLPAVPVLQTHGTPICAATIRAGPGFLEVPFYATHETKRNKDDPKTRATWQRLGFQVSSQSQLDALGATHMDLLHMDNTVQMHKEVPPAPKFKSVGIRHQAFHQRVYYDPDRPVGLVNLGSTCYVNVVLQTLFAIRPFRQAVYAAEVPLSDDPVVKELRRTLFANMEWGAQDPLDPVALISALQLDHAIQQDGQEFLKLFLGLMESRFDTEPHLRDIIRDLFRGQSRYQTRCLECGSFSASSNRQEPFYELPATVSGHQTLEASLEALLTAEHLSGSNAVIGWLSRKGRFVRTPGSPMPLSSVVCPHGGMLPESAGSKSKRVAVPTELLGELIEDWRQAQAAGQPEVEGSAEAAPPATAPECELCLEESAAAEAALQRISQKRQAERGALPALAQAPAPVKEIVPGEPVMLVPAEFVQSWRSWVKVTPRVCPLAIKARLEAQESSALQYKGAEIGVRTATAEEAAKPEAQQPPAGPRLSKRARRGFTVLHLDATCPLSEIKSKIYQDLGILPPNMDLYVG</sequence>
<comment type="similarity">
    <text evidence="3">Belongs to the peptidase C19 family.</text>
</comment>
<dbReference type="InterPro" id="IPR038765">
    <property type="entry name" value="Papain-like_cys_pep_sf"/>
</dbReference>
<evidence type="ECO:0000256" key="1">
    <source>
        <dbReference type="ARBA" id="ARBA00000707"/>
    </source>
</evidence>
<dbReference type="AlphaFoldDB" id="A0AAD9ILZ9"/>
<dbReference type="PROSITE" id="PS00972">
    <property type="entry name" value="USP_1"/>
    <property type="match status" value="1"/>
</dbReference>
<dbReference type="InterPro" id="IPR001394">
    <property type="entry name" value="Peptidase_C19_UCH"/>
</dbReference>
<dbReference type="Gene3D" id="3.90.70.10">
    <property type="entry name" value="Cysteine proteinases"/>
    <property type="match status" value="1"/>
</dbReference>
<comment type="caution">
    <text evidence="12">The sequence shown here is derived from an EMBL/GenBank/DDBJ whole genome shotgun (WGS) entry which is preliminary data.</text>
</comment>
<keyword evidence="8" id="KW-0788">Thiol protease</keyword>
<protein>
    <recommendedName>
        <fullName evidence="4">ubiquitinyl hydrolase 1</fullName>
        <ecNumber evidence="4">3.4.19.12</ecNumber>
    </recommendedName>
</protein>
<dbReference type="GO" id="GO:0004843">
    <property type="term" value="F:cysteine-type deubiquitinase activity"/>
    <property type="evidence" value="ECO:0007669"/>
    <property type="project" value="UniProtKB-EC"/>
</dbReference>
<dbReference type="EC" id="3.4.19.12" evidence="4"/>
<dbReference type="Pfam" id="PF00443">
    <property type="entry name" value="UCH"/>
    <property type="match status" value="1"/>
</dbReference>
<organism evidence="12 13">
    <name type="scientific">Prototheca wickerhamii</name>
    <dbReference type="NCBI Taxonomy" id="3111"/>
    <lineage>
        <taxon>Eukaryota</taxon>
        <taxon>Viridiplantae</taxon>
        <taxon>Chlorophyta</taxon>
        <taxon>core chlorophytes</taxon>
        <taxon>Trebouxiophyceae</taxon>
        <taxon>Chlorellales</taxon>
        <taxon>Chlorellaceae</taxon>
        <taxon>Prototheca</taxon>
    </lineage>
</organism>
<evidence type="ECO:0000313" key="12">
    <source>
        <dbReference type="EMBL" id="KAK2079720.1"/>
    </source>
</evidence>
<keyword evidence="9" id="KW-0539">Nucleus</keyword>
<evidence type="ECO:0000256" key="3">
    <source>
        <dbReference type="ARBA" id="ARBA00009085"/>
    </source>
</evidence>
<evidence type="ECO:0000256" key="7">
    <source>
        <dbReference type="ARBA" id="ARBA00022801"/>
    </source>
</evidence>
<dbReference type="InterPro" id="IPR028889">
    <property type="entry name" value="USP"/>
</dbReference>
<dbReference type="GO" id="GO:0005634">
    <property type="term" value="C:nucleus"/>
    <property type="evidence" value="ECO:0007669"/>
    <property type="project" value="UniProtKB-SubCell"/>
</dbReference>
<dbReference type="Proteomes" id="UP001255856">
    <property type="component" value="Unassembled WGS sequence"/>
</dbReference>
<dbReference type="EMBL" id="JASFZW010000002">
    <property type="protein sequence ID" value="KAK2079720.1"/>
    <property type="molecule type" value="Genomic_DNA"/>
</dbReference>
<feature type="domain" description="USP" evidence="11">
    <location>
        <begin position="302"/>
        <end position="640"/>
    </location>
</feature>
<dbReference type="GO" id="GO:0005829">
    <property type="term" value="C:cytosol"/>
    <property type="evidence" value="ECO:0007669"/>
    <property type="project" value="TreeGrafter"/>
</dbReference>
<evidence type="ECO:0000256" key="10">
    <source>
        <dbReference type="SAM" id="MobiDB-lite"/>
    </source>
</evidence>
<comment type="catalytic activity">
    <reaction evidence="1">
        <text>Thiol-dependent hydrolysis of ester, thioester, amide, peptide and isopeptide bonds formed by the C-terminal Gly of ubiquitin (a 76-residue protein attached to proteins as an intracellular targeting signal).</text>
        <dbReference type="EC" id="3.4.19.12"/>
    </reaction>
</comment>
<keyword evidence="6" id="KW-0833">Ubl conjugation pathway</keyword>
<accession>A0AAD9ILZ9</accession>
<evidence type="ECO:0000256" key="9">
    <source>
        <dbReference type="ARBA" id="ARBA00023242"/>
    </source>
</evidence>
<dbReference type="InterPro" id="IPR050164">
    <property type="entry name" value="Peptidase_C19"/>
</dbReference>
<name>A0AAD9ILZ9_PROWI</name>
<keyword evidence="7" id="KW-0378">Hydrolase</keyword>
<dbReference type="InterPro" id="IPR018200">
    <property type="entry name" value="USP_CS"/>
</dbReference>
<evidence type="ECO:0000256" key="8">
    <source>
        <dbReference type="ARBA" id="ARBA00022807"/>
    </source>
</evidence>
<evidence type="ECO:0000256" key="2">
    <source>
        <dbReference type="ARBA" id="ARBA00004123"/>
    </source>
</evidence>
<gene>
    <name evidence="12" type="ORF">QBZ16_002115</name>
</gene>
<keyword evidence="5" id="KW-0645">Protease</keyword>
<dbReference type="GO" id="GO:0016579">
    <property type="term" value="P:protein deubiquitination"/>
    <property type="evidence" value="ECO:0007669"/>
    <property type="project" value="InterPro"/>
</dbReference>
<proteinExistence type="inferred from homology"/>
<evidence type="ECO:0000256" key="5">
    <source>
        <dbReference type="ARBA" id="ARBA00022670"/>
    </source>
</evidence>
<dbReference type="GO" id="GO:0006508">
    <property type="term" value="P:proteolysis"/>
    <property type="evidence" value="ECO:0007669"/>
    <property type="project" value="UniProtKB-KW"/>
</dbReference>
<reference evidence="12" key="1">
    <citation type="submission" date="2021-01" db="EMBL/GenBank/DDBJ databases">
        <authorList>
            <person name="Eckstrom K.M.E."/>
        </authorList>
    </citation>
    <scope>NUCLEOTIDE SEQUENCE</scope>
    <source>
        <strain evidence="12">UVCC 0001</strain>
    </source>
</reference>
<keyword evidence="13" id="KW-1185">Reference proteome</keyword>
<feature type="region of interest" description="Disordered" evidence="10">
    <location>
        <begin position="1"/>
        <end position="27"/>
    </location>
</feature>
<dbReference type="PANTHER" id="PTHR24006:SF722">
    <property type="entry name" value="UBIQUITIN CARBOXYL-TERMINAL HYDROLASE 48"/>
    <property type="match status" value="1"/>
</dbReference>
<evidence type="ECO:0000256" key="6">
    <source>
        <dbReference type="ARBA" id="ARBA00022786"/>
    </source>
</evidence>
<dbReference type="SUPFAM" id="SSF54001">
    <property type="entry name" value="Cysteine proteinases"/>
    <property type="match status" value="1"/>
</dbReference>
<evidence type="ECO:0000313" key="13">
    <source>
        <dbReference type="Proteomes" id="UP001255856"/>
    </source>
</evidence>